<organism evidence="2 3">
    <name type="scientific">Saimiri boliviensis boliviensis</name>
    <name type="common">Bolivian squirrel monkey</name>
    <dbReference type="NCBI Taxonomy" id="39432"/>
    <lineage>
        <taxon>Eukaryota</taxon>
        <taxon>Metazoa</taxon>
        <taxon>Chordata</taxon>
        <taxon>Craniata</taxon>
        <taxon>Vertebrata</taxon>
        <taxon>Euteleostomi</taxon>
        <taxon>Mammalia</taxon>
        <taxon>Eutheria</taxon>
        <taxon>Euarchontoglires</taxon>
        <taxon>Primates</taxon>
        <taxon>Haplorrhini</taxon>
        <taxon>Platyrrhini</taxon>
        <taxon>Cebidae</taxon>
        <taxon>Saimiriinae</taxon>
        <taxon>Saimiri</taxon>
    </lineage>
</organism>
<dbReference type="OMA" id="DEMQTSW"/>
<gene>
    <name evidence="2" type="primary">C13orf46</name>
</gene>
<feature type="compositionally biased region" description="Basic and acidic residues" evidence="1">
    <location>
        <begin position="79"/>
        <end position="91"/>
    </location>
</feature>
<protein>
    <submittedName>
        <fullName evidence="2">Chromosome 13 open reading frame 46</fullName>
    </submittedName>
</protein>
<proteinExistence type="predicted"/>
<feature type="compositionally biased region" description="Basic and acidic residues" evidence="1">
    <location>
        <begin position="142"/>
        <end position="165"/>
    </location>
</feature>
<feature type="compositionally biased region" description="Basic and acidic residues" evidence="1">
    <location>
        <begin position="59"/>
        <end position="69"/>
    </location>
</feature>
<dbReference type="AlphaFoldDB" id="A0A2K6U1W3"/>
<keyword evidence="3" id="KW-1185">Reference proteome</keyword>
<dbReference type="GeneTree" id="ENSGT00390000016480"/>
<feature type="region of interest" description="Disordered" evidence="1">
    <location>
        <begin position="1"/>
        <end position="182"/>
    </location>
</feature>
<dbReference type="InterPro" id="IPR040020">
    <property type="entry name" value="C13orf46-like"/>
</dbReference>
<feature type="compositionally biased region" description="Low complexity" evidence="1">
    <location>
        <begin position="16"/>
        <end position="28"/>
    </location>
</feature>
<sequence>MEKDSGATHRRPRPGPGALPLGVALGHLKSASEAIEPQRSRSLGVLQPKGDPPSRPGKLHKEPESEDQGKGPSSTAEDASCRADLAQDGKESPSGALGKLGHESGKRDPETEKSGSEASTQEAQEGTHADGGWQEAEEQEAESIKLSDLQEKEVVTDAKKEEKPSQMDVGDPSESETQTSWVCCIPYSTRKRAKESA</sequence>
<dbReference type="Proteomes" id="UP000233220">
    <property type="component" value="Unplaced"/>
</dbReference>
<accession>A0A2K6U1W3</accession>
<evidence type="ECO:0000313" key="2">
    <source>
        <dbReference type="Ensembl" id="ENSSBOP00000025903.1"/>
    </source>
</evidence>
<feature type="compositionally biased region" description="Basic and acidic residues" evidence="1">
    <location>
        <begin position="100"/>
        <end position="115"/>
    </location>
</feature>
<reference evidence="2" key="2">
    <citation type="submission" date="2025-09" db="UniProtKB">
        <authorList>
            <consortium name="Ensembl"/>
        </authorList>
    </citation>
    <scope>IDENTIFICATION</scope>
</reference>
<dbReference type="PANTHER" id="PTHR39223">
    <property type="entry name" value="RIKEN CDNA 1700029H14 GENE"/>
    <property type="match status" value="1"/>
</dbReference>
<name>A0A2K6U1W3_SAIBB</name>
<dbReference type="Ensembl" id="ENSSBOT00000042772.1">
    <property type="protein sequence ID" value="ENSSBOP00000025903.1"/>
    <property type="gene ID" value="ENSSBOG00000029410.1"/>
</dbReference>
<dbReference type="PANTHER" id="PTHR39223:SF1">
    <property type="entry name" value="RIKEN CDNA 1700029H14 GENE"/>
    <property type="match status" value="1"/>
</dbReference>
<evidence type="ECO:0000313" key="3">
    <source>
        <dbReference type="Proteomes" id="UP000233220"/>
    </source>
</evidence>
<reference evidence="2" key="1">
    <citation type="submission" date="2025-08" db="UniProtKB">
        <authorList>
            <consortium name="Ensembl"/>
        </authorList>
    </citation>
    <scope>IDENTIFICATION</scope>
</reference>
<evidence type="ECO:0000256" key="1">
    <source>
        <dbReference type="SAM" id="MobiDB-lite"/>
    </source>
</evidence>